<organism evidence="3 4">
    <name type="scientific">Raoultella planticola</name>
    <name type="common">Klebsiella planticola</name>
    <dbReference type="NCBI Taxonomy" id="575"/>
    <lineage>
        <taxon>Bacteria</taxon>
        <taxon>Pseudomonadati</taxon>
        <taxon>Pseudomonadota</taxon>
        <taxon>Gammaproteobacteria</taxon>
        <taxon>Enterobacterales</taxon>
        <taxon>Enterobacteriaceae</taxon>
        <taxon>Klebsiella/Raoultella group</taxon>
        <taxon>Raoultella</taxon>
    </lineage>
</organism>
<sequence length="106" mass="12118">MEELGYRPNFLARSLANRTSNSIGLVVSTFDGFYFGRLLQQASRQTEAWGKQLSRHRRPRCPGTRRRSGADLADRQCDAIILYTRHMSEKKIMSLIESIDMPLVGD</sequence>
<dbReference type="Gene3D" id="3.40.50.2300">
    <property type="match status" value="1"/>
</dbReference>
<name>A0A485BUW0_RAOPL</name>
<feature type="domain" description="HTH lacI-type" evidence="2">
    <location>
        <begin position="1"/>
        <end position="17"/>
    </location>
</feature>
<dbReference type="PROSITE" id="PS50932">
    <property type="entry name" value="HTH_LACI_2"/>
    <property type="match status" value="1"/>
</dbReference>
<dbReference type="AlphaFoldDB" id="A0A485BUW0"/>
<evidence type="ECO:0000259" key="2">
    <source>
        <dbReference type="PROSITE" id="PS50932"/>
    </source>
</evidence>
<dbReference type="GO" id="GO:0006355">
    <property type="term" value="P:regulation of DNA-templated transcription"/>
    <property type="evidence" value="ECO:0007669"/>
    <property type="project" value="InterPro"/>
</dbReference>
<dbReference type="Proteomes" id="UP000345637">
    <property type="component" value="Unassembled WGS sequence"/>
</dbReference>
<evidence type="ECO:0000313" key="3">
    <source>
        <dbReference type="EMBL" id="VFS75582.1"/>
    </source>
</evidence>
<dbReference type="SUPFAM" id="SSF53822">
    <property type="entry name" value="Periplasmic binding protein-like I"/>
    <property type="match status" value="1"/>
</dbReference>
<accession>A0A485BUW0</accession>
<dbReference type="InterPro" id="IPR028082">
    <property type="entry name" value="Peripla_BP_I"/>
</dbReference>
<dbReference type="GO" id="GO:0003677">
    <property type="term" value="F:DNA binding"/>
    <property type="evidence" value="ECO:0007669"/>
    <property type="project" value="InterPro"/>
</dbReference>
<feature type="compositionally biased region" description="Basic residues" evidence="1">
    <location>
        <begin position="53"/>
        <end position="67"/>
    </location>
</feature>
<protein>
    <submittedName>
        <fullName evidence="3">Cryptic asc operon repressor</fullName>
    </submittedName>
</protein>
<evidence type="ECO:0000256" key="1">
    <source>
        <dbReference type="SAM" id="MobiDB-lite"/>
    </source>
</evidence>
<proteinExistence type="predicted"/>
<gene>
    <name evidence="3" type="primary">ascG_4</name>
    <name evidence="3" type="ORF">NCTC12998_04675</name>
</gene>
<dbReference type="EMBL" id="CAADJE010000025">
    <property type="protein sequence ID" value="VFS75582.1"/>
    <property type="molecule type" value="Genomic_DNA"/>
</dbReference>
<evidence type="ECO:0000313" key="4">
    <source>
        <dbReference type="Proteomes" id="UP000345637"/>
    </source>
</evidence>
<feature type="region of interest" description="Disordered" evidence="1">
    <location>
        <begin position="49"/>
        <end position="70"/>
    </location>
</feature>
<reference evidence="3 4" key="1">
    <citation type="submission" date="2019-03" db="EMBL/GenBank/DDBJ databases">
        <authorList>
            <consortium name="Pathogen Informatics"/>
        </authorList>
    </citation>
    <scope>NUCLEOTIDE SEQUENCE [LARGE SCALE GENOMIC DNA]</scope>
    <source>
        <strain evidence="3 4">NCTC12998</strain>
    </source>
</reference>
<dbReference type="InterPro" id="IPR000843">
    <property type="entry name" value="HTH_LacI"/>
</dbReference>